<reference evidence="3" key="1">
    <citation type="journal article" date="2021" name="Int. J. Syst. Evol. Microbiol.">
        <title>Actinocatenispora comari sp. nov., an endophytic actinomycete isolated from aerial parts of Comarum salesowianum.</title>
        <authorList>
            <person name="Oyunbileg N."/>
            <person name="Iizaka Y."/>
            <person name="Hamada M."/>
            <person name="Davaapurev B.O."/>
            <person name="Fukumoto A."/>
            <person name="Tsetseg B."/>
            <person name="Kato F."/>
            <person name="Tamura T."/>
            <person name="Batkhuu J."/>
            <person name="Anzai Y."/>
        </authorList>
    </citation>
    <scope>NUCLEOTIDE SEQUENCE [LARGE SCALE GENOMIC DNA]</scope>
    <source>
        <strain evidence="3">NUM-2625</strain>
    </source>
</reference>
<evidence type="ECO:0000259" key="1">
    <source>
        <dbReference type="Pfam" id="PF03372"/>
    </source>
</evidence>
<keyword evidence="3" id="KW-1185">Reference proteome</keyword>
<dbReference type="AlphaFoldDB" id="A0A8J4AMA9"/>
<dbReference type="InterPro" id="IPR005135">
    <property type="entry name" value="Endo/exonuclease/phosphatase"/>
</dbReference>
<dbReference type="GO" id="GO:0003824">
    <property type="term" value="F:catalytic activity"/>
    <property type="evidence" value="ECO:0007669"/>
    <property type="project" value="InterPro"/>
</dbReference>
<feature type="domain" description="Endonuclease/exonuclease/phosphatase" evidence="1">
    <location>
        <begin position="10"/>
        <end position="284"/>
    </location>
</feature>
<proteinExistence type="predicted"/>
<comment type="caution">
    <text evidence="2">The sequence shown here is derived from an EMBL/GenBank/DDBJ whole genome shotgun (WGS) entry which is preliminary data.</text>
</comment>
<dbReference type="Pfam" id="PF03372">
    <property type="entry name" value="Exo_endo_phos"/>
    <property type="match status" value="1"/>
</dbReference>
<evidence type="ECO:0000313" key="2">
    <source>
        <dbReference type="EMBL" id="GIL32045.1"/>
    </source>
</evidence>
<dbReference type="RefSeq" id="WP_207129576.1">
    <property type="nucleotide sequence ID" value="NZ_BOPO01000151.1"/>
</dbReference>
<dbReference type="Gene3D" id="3.60.10.10">
    <property type="entry name" value="Endonuclease/exonuclease/phosphatase"/>
    <property type="match status" value="1"/>
</dbReference>
<dbReference type="InterPro" id="IPR036691">
    <property type="entry name" value="Endo/exonu/phosph_ase_sf"/>
</dbReference>
<sequence length="298" mass="33018">MRQREELRLCQWNIERGGQDRDGSLLRWPLILQVAKQLGESQPDIVWVNEAHRWVSTGRADEFAAAIGASSWKTATNPRGYDMMMFLRGPLTVEPDTWQPQAPWMARTVNVGLGTVTVPEPGWPDVMAAITHLSPWSGQERWMQAFALASLTDDRGPVILAGDFNCIGPHDPEPRLAALRPSEVLKNKTPESSYEHPVADRRALSELVAVGWHDVADLLDEQYAGGRMAAGTPTSGWWGGPDMAMPCRKAHILLNPEAEHLFDVTDYQVHGLGEDSVEQQVSDHLPITATLALREPAP</sequence>
<protein>
    <recommendedName>
        <fullName evidence="1">Endonuclease/exonuclease/phosphatase domain-containing protein</fullName>
    </recommendedName>
</protein>
<dbReference type="EMBL" id="BOPO01000151">
    <property type="protein sequence ID" value="GIL32045.1"/>
    <property type="molecule type" value="Genomic_DNA"/>
</dbReference>
<gene>
    <name evidence="2" type="ORF">NUM_72990</name>
</gene>
<evidence type="ECO:0000313" key="3">
    <source>
        <dbReference type="Proteomes" id="UP000614996"/>
    </source>
</evidence>
<dbReference type="Proteomes" id="UP000614996">
    <property type="component" value="Unassembled WGS sequence"/>
</dbReference>
<dbReference type="SUPFAM" id="SSF56219">
    <property type="entry name" value="DNase I-like"/>
    <property type="match status" value="1"/>
</dbReference>
<name>A0A8J4AMA9_9ACTN</name>
<accession>A0A8J4AMA9</accession>
<organism evidence="2 3">
    <name type="scientific">Actinocatenispora comari</name>
    <dbReference type="NCBI Taxonomy" id="2807577"/>
    <lineage>
        <taxon>Bacteria</taxon>
        <taxon>Bacillati</taxon>
        <taxon>Actinomycetota</taxon>
        <taxon>Actinomycetes</taxon>
        <taxon>Micromonosporales</taxon>
        <taxon>Micromonosporaceae</taxon>
        <taxon>Actinocatenispora</taxon>
    </lineage>
</organism>